<dbReference type="AlphaFoldDB" id="A0A2N0NMQ8"/>
<reference evidence="1 2" key="1">
    <citation type="submission" date="2016-04" db="EMBL/GenBank/DDBJ databases">
        <title>Genome analyses suggest a sexual origin of heterokaryosis in a supposedly ancient asexual fungus.</title>
        <authorList>
            <person name="Ropars J."/>
            <person name="Sedzielewska K."/>
            <person name="Noel J."/>
            <person name="Charron P."/>
            <person name="Farinelli L."/>
            <person name="Marton T."/>
            <person name="Kruger M."/>
            <person name="Pelin A."/>
            <person name="Brachmann A."/>
            <person name="Corradi N."/>
        </authorList>
    </citation>
    <scope>NUCLEOTIDE SEQUENCE [LARGE SCALE GENOMIC DNA]</scope>
    <source>
        <strain evidence="1 2">A5</strain>
    </source>
</reference>
<name>A0A2N0NMQ8_9GLOM</name>
<sequence length="122" mass="14449">MDRYECNSNKLPNETHISRFISNEDVIHVFGIQLKKVKKDVLIKDQLSWTTLKNYIVNVILIMIRHYVKLNINRTQYNANTTTSSNRIEWRNPILVDLHNLDRKTVDIVVTCQYIATSYILR</sequence>
<comment type="caution">
    <text evidence="1">The sequence shown here is derived from an EMBL/GenBank/DDBJ whole genome shotgun (WGS) entry which is preliminary data.</text>
</comment>
<dbReference type="VEuPathDB" id="FungiDB:FUN_011256"/>
<proteinExistence type="predicted"/>
<reference evidence="1 2" key="2">
    <citation type="submission" date="2017-09" db="EMBL/GenBank/DDBJ databases">
        <title>Extensive intraspecific genome diversity in a model arbuscular mycorrhizal fungus.</title>
        <authorList>
            <person name="Chen E.C."/>
            <person name="Morin E."/>
            <person name="Beaudet D."/>
            <person name="Noel J."/>
            <person name="Ndikumana S."/>
            <person name="Charron P."/>
            <person name="St-Onge C."/>
            <person name="Giorgi J."/>
            <person name="Grigoriev I.V."/>
            <person name="Roux C."/>
            <person name="Martin F.M."/>
            <person name="Corradi N."/>
        </authorList>
    </citation>
    <scope>NUCLEOTIDE SEQUENCE [LARGE SCALE GENOMIC DNA]</scope>
    <source>
        <strain evidence="1 2">A5</strain>
    </source>
</reference>
<gene>
    <name evidence="1" type="ORF">RhiirA5_435877</name>
</gene>
<evidence type="ECO:0000313" key="1">
    <source>
        <dbReference type="EMBL" id="PKB95868.1"/>
    </source>
</evidence>
<organism evidence="1 2">
    <name type="scientific">Rhizophagus irregularis</name>
    <dbReference type="NCBI Taxonomy" id="588596"/>
    <lineage>
        <taxon>Eukaryota</taxon>
        <taxon>Fungi</taxon>
        <taxon>Fungi incertae sedis</taxon>
        <taxon>Mucoromycota</taxon>
        <taxon>Glomeromycotina</taxon>
        <taxon>Glomeromycetes</taxon>
        <taxon>Glomerales</taxon>
        <taxon>Glomeraceae</taxon>
        <taxon>Rhizophagus</taxon>
    </lineage>
</organism>
<evidence type="ECO:0000313" key="2">
    <source>
        <dbReference type="Proteomes" id="UP000232722"/>
    </source>
</evidence>
<dbReference type="EMBL" id="LLXJ01004370">
    <property type="protein sequence ID" value="PKB95868.1"/>
    <property type="molecule type" value="Genomic_DNA"/>
</dbReference>
<dbReference type="Proteomes" id="UP000232722">
    <property type="component" value="Unassembled WGS sequence"/>
</dbReference>
<accession>A0A2N0NMQ8</accession>
<protein>
    <submittedName>
        <fullName evidence="1">Uncharacterized protein</fullName>
    </submittedName>
</protein>